<dbReference type="AlphaFoldDB" id="A0A3M7S5Y3"/>
<comment type="caution">
    <text evidence="1">The sequence shown here is derived from an EMBL/GenBank/DDBJ whole genome shotgun (WGS) entry which is preliminary data.</text>
</comment>
<dbReference type="EMBL" id="REGN01001975">
    <property type="protein sequence ID" value="RNA31181.1"/>
    <property type="molecule type" value="Genomic_DNA"/>
</dbReference>
<gene>
    <name evidence="1" type="ORF">BpHYR1_015932</name>
</gene>
<keyword evidence="2" id="KW-1185">Reference proteome</keyword>
<evidence type="ECO:0000313" key="2">
    <source>
        <dbReference type="Proteomes" id="UP000276133"/>
    </source>
</evidence>
<dbReference type="Proteomes" id="UP000276133">
    <property type="component" value="Unassembled WGS sequence"/>
</dbReference>
<evidence type="ECO:0000313" key="1">
    <source>
        <dbReference type="EMBL" id="RNA31181.1"/>
    </source>
</evidence>
<protein>
    <submittedName>
        <fullName evidence="1">Uncharacterized protein</fullName>
    </submittedName>
</protein>
<organism evidence="1 2">
    <name type="scientific">Brachionus plicatilis</name>
    <name type="common">Marine rotifer</name>
    <name type="synonym">Brachionus muelleri</name>
    <dbReference type="NCBI Taxonomy" id="10195"/>
    <lineage>
        <taxon>Eukaryota</taxon>
        <taxon>Metazoa</taxon>
        <taxon>Spiralia</taxon>
        <taxon>Gnathifera</taxon>
        <taxon>Rotifera</taxon>
        <taxon>Eurotatoria</taxon>
        <taxon>Monogononta</taxon>
        <taxon>Pseudotrocha</taxon>
        <taxon>Ploima</taxon>
        <taxon>Brachionidae</taxon>
        <taxon>Brachionus</taxon>
    </lineage>
</organism>
<sequence length="95" mass="10861">MLFSCTLDGNRKFSTVLEELPFNRLKLAIIGLDRHGQQHKYFSSLTPRPNLKLGYSFKSNSEITHRYHGISILAFRLYLIWPISCSKLVGALFGS</sequence>
<name>A0A3M7S5Y3_BRAPC</name>
<reference evidence="1 2" key="1">
    <citation type="journal article" date="2018" name="Sci. Rep.">
        <title>Genomic signatures of local adaptation to the degree of environmental predictability in rotifers.</title>
        <authorList>
            <person name="Franch-Gras L."/>
            <person name="Hahn C."/>
            <person name="Garcia-Roger E.M."/>
            <person name="Carmona M.J."/>
            <person name="Serra M."/>
            <person name="Gomez A."/>
        </authorList>
    </citation>
    <scope>NUCLEOTIDE SEQUENCE [LARGE SCALE GENOMIC DNA]</scope>
    <source>
        <strain evidence="1">HYR1</strain>
    </source>
</reference>
<accession>A0A3M7S5Y3</accession>
<proteinExistence type="predicted"/>